<evidence type="ECO:0000313" key="2">
    <source>
        <dbReference type="Proteomes" id="UP000238413"/>
    </source>
</evidence>
<dbReference type="EMBL" id="CP026652">
    <property type="protein sequence ID" value="AVH59913.1"/>
    <property type="molecule type" value="Genomic_DNA"/>
</dbReference>
<protein>
    <submittedName>
        <fullName evidence="1">Uncharacterized protein</fullName>
    </submittedName>
</protein>
<organism evidence="1 2">
    <name type="scientific">Streptomyces dengpaensis</name>
    <dbReference type="NCBI Taxonomy" id="2049881"/>
    <lineage>
        <taxon>Bacteria</taxon>
        <taxon>Bacillati</taxon>
        <taxon>Actinomycetota</taxon>
        <taxon>Actinomycetes</taxon>
        <taxon>Kitasatosporales</taxon>
        <taxon>Streptomycetaceae</taxon>
        <taxon>Streptomyces</taxon>
    </lineage>
</organism>
<dbReference type="RefSeq" id="WP_099500293.1">
    <property type="nucleotide sequence ID" value="NZ_CP026652.1"/>
</dbReference>
<proteinExistence type="predicted"/>
<accession>A0ABM6SYX9</accession>
<keyword evidence="2" id="KW-1185">Reference proteome</keyword>
<reference evidence="1 2" key="1">
    <citation type="submission" date="2018-02" db="EMBL/GenBank/DDBJ databases">
        <title>Complete genome sequence of Streptomyces dengpaensis, the producer of angucyclines.</title>
        <authorList>
            <person name="Yumei L."/>
        </authorList>
    </citation>
    <scope>NUCLEOTIDE SEQUENCE [LARGE SCALE GENOMIC DNA]</scope>
    <source>
        <strain evidence="1 2">XZHG99</strain>
    </source>
</reference>
<evidence type="ECO:0000313" key="1">
    <source>
        <dbReference type="EMBL" id="AVH59913.1"/>
    </source>
</evidence>
<dbReference type="Proteomes" id="UP000238413">
    <property type="component" value="Chromosome"/>
</dbReference>
<name>A0ABM6SYX9_9ACTN</name>
<sequence>MKCNEPYPQGSYEECQLDLGHRGDHEYFDKKWARPEPAEPDARVEALLDRATREAHLWGAEERKYPVVIERTLTYVQWVDADCEDNALKNLADDSWELDLDKESPINGSDEVRRLDEFERRDAFQSEIGFEFGPRIQCPDCRRLAFRREWYHDPYRKCHGPLVWHKHPGALRPWVEHNATPVYDATPAAVLR</sequence>
<gene>
    <name evidence="1" type="ORF">C4B68_33730</name>
</gene>